<dbReference type="EMBL" id="SDMP01000020">
    <property type="protein sequence ID" value="RYQ85715.1"/>
    <property type="molecule type" value="Genomic_DNA"/>
</dbReference>
<evidence type="ECO:0000313" key="1">
    <source>
        <dbReference type="EMBL" id="RYQ85715.1"/>
    </source>
</evidence>
<dbReference type="AlphaFoldDB" id="A0A444X7N6"/>
<accession>A0A444X7N6</accession>
<name>A0A444X7N6_ARAHY</name>
<proteinExistence type="predicted"/>
<gene>
    <name evidence="1" type="ORF">Ahy_B10g105302</name>
</gene>
<organism evidence="1 2">
    <name type="scientific">Arachis hypogaea</name>
    <name type="common">Peanut</name>
    <dbReference type="NCBI Taxonomy" id="3818"/>
    <lineage>
        <taxon>Eukaryota</taxon>
        <taxon>Viridiplantae</taxon>
        <taxon>Streptophyta</taxon>
        <taxon>Embryophyta</taxon>
        <taxon>Tracheophyta</taxon>
        <taxon>Spermatophyta</taxon>
        <taxon>Magnoliopsida</taxon>
        <taxon>eudicotyledons</taxon>
        <taxon>Gunneridae</taxon>
        <taxon>Pentapetalae</taxon>
        <taxon>rosids</taxon>
        <taxon>fabids</taxon>
        <taxon>Fabales</taxon>
        <taxon>Fabaceae</taxon>
        <taxon>Papilionoideae</taxon>
        <taxon>50 kb inversion clade</taxon>
        <taxon>dalbergioids sensu lato</taxon>
        <taxon>Dalbergieae</taxon>
        <taxon>Pterocarpus clade</taxon>
        <taxon>Arachis</taxon>
    </lineage>
</organism>
<sequence length="67" mass="7782">MCQHVDDSNKRPCDSLVLMSVSSVSAKITHYWDENKDLRSFYENEDLSLRINWDGGGERNPHPSMLR</sequence>
<keyword evidence="2" id="KW-1185">Reference proteome</keyword>
<evidence type="ECO:0000313" key="2">
    <source>
        <dbReference type="Proteomes" id="UP000289738"/>
    </source>
</evidence>
<dbReference type="Proteomes" id="UP000289738">
    <property type="component" value="Chromosome B10"/>
</dbReference>
<comment type="caution">
    <text evidence="1">The sequence shown here is derived from an EMBL/GenBank/DDBJ whole genome shotgun (WGS) entry which is preliminary data.</text>
</comment>
<reference evidence="1 2" key="1">
    <citation type="submission" date="2019-01" db="EMBL/GenBank/DDBJ databases">
        <title>Sequencing of cultivated peanut Arachis hypogaea provides insights into genome evolution and oil improvement.</title>
        <authorList>
            <person name="Chen X."/>
        </authorList>
    </citation>
    <scope>NUCLEOTIDE SEQUENCE [LARGE SCALE GENOMIC DNA]</scope>
    <source>
        <strain evidence="2">cv. Fuhuasheng</strain>
        <tissue evidence="1">Leaves</tissue>
    </source>
</reference>
<protein>
    <submittedName>
        <fullName evidence="1">Uncharacterized protein</fullName>
    </submittedName>
</protein>